<name>A0A1M5N471_9BACT</name>
<dbReference type="InterPro" id="IPR016181">
    <property type="entry name" value="Acyl_CoA_acyltransferase"/>
</dbReference>
<dbReference type="AlphaFoldDB" id="A0A1M5N471"/>
<evidence type="ECO:0000259" key="1">
    <source>
        <dbReference type="PROSITE" id="PS51186"/>
    </source>
</evidence>
<accession>A0A1M5N471</accession>
<dbReference type="PROSITE" id="PS51186">
    <property type="entry name" value="GNAT"/>
    <property type="match status" value="1"/>
</dbReference>
<organism evidence="2 3">
    <name type="scientific">Chryseolinea serpens</name>
    <dbReference type="NCBI Taxonomy" id="947013"/>
    <lineage>
        <taxon>Bacteria</taxon>
        <taxon>Pseudomonadati</taxon>
        <taxon>Bacteroidota</taxon>
        <taxon>Cytophagia</taxon>
        <taxon>Cytophagales</taxon>
        <taxon>Fulvivirgaceae</taxon>
        <taxon>Chryseolinea</taxon>
    </lineage>
</organism>
<feature type="domain" description="N-acetyltransferase" evidence="1">
    <location>
        <begin position="1"/>
        <end position="169"/>
    </location>
</feature>
<evidence type="ECO:0000313" key="3">
    <source>
        <dbReference type="Proteomes" id="UP000184212"/>
    </source>
</evidence>
<dbReference type="STRING" id="947013.SAMN04488109_2091"/>
<dbReference type="Gene3D" id="3.40.630.30">
    <property type="match status" value="1"/>
</dbReference>
<protein>
    <submittedName>
        <fullName evidence="2">Putative acetyltransferase</fullName>
    </submittedName>
</protein>
<dbReference type="Proteomes" id="UP000184212">
    <property type="component" value="Unassembled WGS sequence"/>
</dbReference>
<evidence type="ECO:0000313" key="2">
    <source>
        <dbReference type="EMBL" id="SHG84247.1"/>
    </source>
</evidence>
<dbReference type="Pfam" id="PF13508">
    <property type="entry name" value="Acetyltransf_7"/>
    <property type="match status" value="1"/>
</dbReference>
<gene>
    <name evidence="2" type="ORF">SAMN04488109_2091</name>
</gene>
<proteinExistence type="predicted"/>
<keyword evidence="2" id="KW-0808">Transferase</keyword>
<dbReference type="RefSeq" id="WP_073133413.1">
    <property type="nucleotide sequence ID" value="NZ_FQWQ01000001.1"/>
</dbReference>
<keyword evidence="3" id="KW-1185">Reference proteome</keyword>
<dbReference type="InterPro" id="IPR000182">
    <property type="entry name" value="GNAT_dom"/>
</dbReference>
<sequence>MHYRTATEEDAPRLLRLYKAVSRVRDGIARLEHEVTEEYIHKILHNSITRGLMVVAEHPDNPDELVADMHGYTMGLEIFKHLITDVTVCVHPDFQGRKIGRTILTIFLDEIVRNRPEIGKVELIAREGNLRAIHLYQSVGFRIEGRLEMRIRMADGTYEADIPMGWQNPSFEFDMP</sequence>
<dbReference type="GO" id="GO:0016747">
    <property type="term" value="F:acyltransferase activity, transferring groups other than amino-acyl groups"/>
    <property type="evidence" value="ECO:0007669"/>
    <property type="project" value="InterPro"/>
</dbReference>
<reference evidence="2 3" key="1">
    <citation type="submission" date="2016-11" db="EMBL/GenBank/DDBJ databases">
        <authorList>
            <person name="Jaros S."/>
            <person name="Januszkiewicz K."/>
            <person name="Wedrychowicz H."/>
        </authorList>
    </citation>
    <scope>NUCLEOTIDE SEQUENCE [LARGE SCALE GENOMIC DNA]</scope>
    <source>
        <strain evidence="2 3">DSM 24574</strain>
    </source>
</reference>
<dbReference type="SUPFAM" id="SSF55729">
    <property type="entry name" value="Acyl-CoA N-acyltransferases (Nat)"/>
    <property type="match status" value="1"/>
</dbReference>
<dbReference type="EMBL" id="FQWQ01000001">
    <property type="protein sequence ID" value="SHG84247.1"/>
    <property type="molecule type" value="Genomic_DNA"/>
</dbReference>